<evidence type="ECO:0000256" key="1">
    <source>
        <dbReference type="ARBA" id="ARBA00007435"/>
    </source>
</evidence>
<keyword evidence="3" id="KW-0255">Endonuclease</keyword>
<dbReference type="Proteomes" id="UP000294535">
    <property type="component" value="Unassembled WGS sequence"/>
</dbReference>
<dbReference type="AlphaFoldDB" id="A0A4R6TBW4"/>
<evidence type="ECO:0000259" key="2">
    <source>
        <dbReference type="PROSITE" id="PS50164"/>
    </source>
</evidence>
<dbReference type="PROSITE" id="PS50164">
    <property type="entry name" value="GIY_YIG"/>
    <property type="match status" value="1"/>
</dbReference>
<keyword evidence="3" id="KW-0540">Nuclease</keyword>
<gene>
    <name evidence="3" type="ORF">DFQ04_1375</name>
</gene>
<name>A0A4R6TBW4_9BACT</name>
<protein>
    <submittedName>
        <fullName evidence="3">Putative endonuclease</fullName>
    </submittedName>
</protein>
<dbReference type="PANTHER" id="PTHR34477:SF5">
    <property type="entry name" value="BSL5627 PROTEIN"/>
    <property type="match status" value="1"/>
</dbReference>
<dbReference type="Gene3D" id="3.40.1440.10">
    <property type="entry name" value="GIY-YIG endonuclease"/>
    <property type="match status" value="1"/>
</dbReference>
<comment type="caution">
    <text evidence="3">The sequence shown here is derived from an EMBL/GenBank/DDBJ whole genome shotgun (WGS) entry which is preliminary data.</text>
</comment>
<evidence type="ECO:0000313" key="3">
    <source>
        <dbReference type="EMBL" id="TDQ19552.1"/>
    </source>
</evidence>
<sequence length="93" mass="11528">MYFTYILTNFSKTVLYIGVTNNLARRLAEHKEDAFNRKKSFCGRYKVFYLLYFEEFQWIQEAISREKELKNWRREKKERLISSQNPNWDFLDI</sequence>
<evidence type="ECO:0000313" key="4">
    <source>
        <dbReference type="Proteomes" id="UP000294535"/>
    </source>
</evidence>
<dbReference type="OrthoDB" id="1495241at2"/>
<dbReference type="SUPFAM" id="SSF82771">
    <property type="entry name" value="GIY-YIG endonuclease"/>
    <property type="match status" value="1"/>
</dbReference>
<dbReference type="Pfam" id="PF01541">
    <property type="entry name" value="GIY-YIG"/>
    <property type="match status" value="1"/>
</dbReference>
<organism evidence="3 4">
    <name type="scientific">Algoriphagus boseongensis</name>
    <dbReference type="NCBI Taxonomy" id="1442587"/>
    <lineage>
        <taxon>Bacteria</taxon>
        <taxon>Pseudomonadati</taxon>
        <taxon>Bacteroidota</taxon>
        <taxon>Cytophagia</taxon>
        <taxon>Cytophagales</taxon>
        <taxon>Cyclobacteriaceae</taxon>
        <taxon>Algoriphagus</taxon>
    </lineage>
</organism>
<dbReference type="SMART" id="SM00465">
    <property type="entry name" value="GIYc"/>
    <property type="match status" value="1"/>
</dbReference>
<dbReference type="CDD" id="cd10448">
    <property type="entry name" value="GIY-YIG_unchar_3"/>
    <property type="match status" value="1"/>
</dbReference>
<comment type="similarity">
    <text evidence="1">Belongs to the UPF0213 family.</text>
</comment>
<keyword evidence="4" id="KW-1185">Reference proteome</keyword>
<feature type="domain" description="GIY-YIG" evidence="2">
    <location>
        <begin position="1"/>
        <end position="79"/>
    </location>
</feature>
<dbReference type="GO" id="GO:0004519">
    <property type="term" value="F:endonuclease activity"/>
    <property type="evidence" value="ECO:0007669"/>
    <property type="project" value="UniProtKB-KW"/>
</dbReference>
<keyword evidence="3" id="KW-0378">Hydrolase</keyword>
<proteinExistence type="inferred from homology"/>
<reference evidence="3 4" key="1">
    <citation type="submission" date="2019-03" db="EMBL/GenBank/DDBJ databases">
        <title>Genomic Encyclopedia of Type Strains, Phase III (KMG-III): the genomes of soil and plant-associated and newly described type strains.</title>
        <authorList>
            <person name="Whitman W."/>
        </authorList>
    </citation>
    <scope>NUCLEOTIDE SEQUENCE [LARGE SCALE GENOMIC DNA]</scope>
    <source>
        <strain evidence="3 4">CECT 8446</strain>
    </source>
</reference>
<dbReference type="EMBL" id="SNYF01000005">
    <property type="protein sequence ID" value="TDQ19552.1"/>
    <property type="molecule type" value="Genomic_DNA"/>
</dbReference>
<dbReference type="InterPro" id="IPR050190">
    <property type="entry name" value="UPF0213_domain"/>
</dbReference>
<dbReference type="PANTHER" id="PTHR34477">
    <property type="entry name" value="UPF0213 PROTEIN YHBQ"/>
    <property type="match status" value="1"/>
</dbReference>
<dbReference type="RefSeq" id="WP_133553964.1">
    <property type="nucleotide sequence ID" value="NZ_SNYF01000005.1"/>
</dbReference>
<accession>A0A4R6TBW4</accession>
<dbReference type="InterPro" id="IPR000305">
    <property type="entry name" value="GIY-YIG_endonuc"/>
</dbReference>
<dbReference type="InterPro" id="IPR035901">
    <property type="entry name" value="GIY-YIG_endonuc_sf"/>
</dbReference>